<feature type="signal peptide" evidence="5">
    <location>
        <begin position="1"/>
        <end position="30"/>
    </location>
</feature>
<dbReference type="KEGG" id="nah:F5544_31190"/>
<reference evidence="7 8" key="1">
    <citation type="journal article" date="2019" name="ACS Chem. Biol.">
        <title>Identification and Mobilization of a Cryptic Antibiotic Biosynthesis Gene Locus from a Human-Pathogenic Nocardia Isolate.</title>
        <authorList>
            <person name="Herisse M."/>
            <person name="Ishida K."/>
            <person name="Porter J.L."/>
            <person name="Howden B."/>
            <person name="Hertweck C."/>
            <person name="Stinear T.P."/>
            <person name="Pidot S.J."/>
        </authorList>
    </citation>
    <scope>NUCLEOTIDE SEQUENCE [LARGE SCALE GENOMIC DNA]</scope>
    <source>
        <strain evidence="7 8">AUSMDU00012717</strain>
    </source>
</reference>
<sequence>MARLRLGRRRFGLALAGVLTAGLLTGCAEAQQNPSGPSVTVEHAMGRTVVPAHPARVVVLDTPELDAVTALGVRPVGAAVVDPGTLDLPGYLRAELQGTERVGSMDEPSLEKIATLKPDLILSSKTRHEQIYPQLARIAPTVFAETPGYSWKDNFRLYAKALGKDSEADALLATYQRRATGLGSAFAAANGGVPPTVSVVRFIDGPTRLYQKKTFSGVVLSDLGVRRPPAEDVDDFSLDVGPELADKADADYVFTMSYGDPAKSQQQSFTASPLWHTLNAVRTHRVFPVSDEVWMLGIGVQGANLVLDDIARAAAVDPMRGPIR</sequence>
<organism evidence="7 8">
    <name type="scientific">Nocardia arthritidis</name>
    <dbReference type="NCBI Taxonomy" id="228602"/>
    <lineage>
        <taxon>Bacteria</taxon>
        <taxon>Bacillati</taxon>
        <taxon>Actinomycetota</taxon>
        <taxon>Actinomycetes</taxon>
        <taxon>Mycobacteriales</taxon>
        <taxon>Nocardiaceae</taxon>
        <taxon>Nocardia</taxon>
    </lineage>
</organism>
<evidence type="ECO:0000256" key="3">
    <source>
        <dbReference type="ARBA" id="ARBA00022448"/>
    </source>
</evidence>
<comment type="similarity">
    <text evidence="2">Belongs to the bacterial solute-binding protein 8 family.</text>
</comment>
<dbReference type="PROSITE" id="PS50983">
    <property type="entry name" value="FE_B12_PBP"/>
    <property type="match status" value="1"/>
</dbReference>
<dbReference type="EMBL" id="CP046172">
    <property type="protein sequence ID" value="QIS14080.1"/>
    <property type="molecule type" value="Genomic_DNA"/>
</dbReference>
<keyword evidence="8" id="KW-1185">Reference proteome</keyword>
<dbReference type="PROSITE" id="PS51257">
    <property type="entry name" value="PROKAR_LIPOPROTEIN"/>
    <property type="match status" value="1"/>
</dbReference>
<feature type="domain" description="Fe/B12 periplasmic-binding" evidence="6">
    <location>
        <begin position="56"/>
        <end position="318"/>
    </location>
</feature>
<dbReference type="PANTHER" id="PTHR30532">
    <property type="entry name" value="IRON III DICITRATE-BINDING PERIPLASMIC PROTEIN"/>
    <property type="match status" value="1"/>
</dbReference>
<dbReference type="Gene3D" id="3.40.50.1980">
    <property type="entry name" value="Nitrogenase molybdenum iron protein domain"/>
    <property type="match status" value="2"/>
</dbReference>
<dbReference type="InterPro" id="IPR051313">
    <property type="entry name" value="Bact_iron-sidero_bind"/>
</dbReference>
<keyword evidence="3" id="KW-0813">Transport</keyword>
<evidence type="ECO:0000256" key="1">
    <source>
        <dbReference type="ARBA" id="ARBA00004196"/>
    </source>
</evidence>
<dbReference type="InterPro" id="IPR002491">
    <property type="entry name" value="ABC_transptr_periplasmic_BD"/>
</dbReference>
<evidence type="ECO:0000313" key="7">
    <source>
        <dbReference type="EMBL" id="QIS14080.1"/>
    </source>
</evidence>
<dbReference type="RefSeq" id="WP_167476535.1">
    <property type="nucleotide sequence ID" value="NZ_CP046172.1"/>
</dbReference>
<evidence type="ECO:0000256" key="5">
    <source>
        <dbReference type="SAM" id="SignalP"/>
    </source>
</evidence>
<dbReference type="GO" id="GO:0030288">
    <property type="term" value="C:outer membrane-bounded periplasmic space"/>
    <property type="evidence" value="ECO:0007669"/>
    <property type="project" value="TreeGrafter"/>
</dbReference>
<evidence type="ECO:0000313" key="8">
    <source>
        <dbReference type="Proteomes" id="UP000503540"/>
    </source>
</evidence>
<evidence type="ECO:0000259" key="6">
    <source>
        <dbReference type="PROSITE" id="PS50983"/>
    </source>
</evidence>
<accession>A0A6G9YLR7</accession>
<dbReference type="GO" id="GO:1901678">
    <property type="term" value="P:iron coordination entity transport"/>
    <property type="evidence" value="ECO:0007669"/>
    <property type="project" value="UniProtKB-ARBA"/>
</dbReference>
<dbReference type="PANTHER" id="PTHR30532:SF25">
    <property type="entry name" value="IRON(III) DICITRATE-BINDING PERIPLASMIC PROTEIN"/>
    <property type="match status" value="1"/>
</dbReference>
<dbReference type="SUPFAM" id="SSF53807">
    <property type="entry name" value="Helical backbone' metal receptor"/>
    <property type="match status" value="1"/>
</dbReference>
<comment type="subcellular location">
    <subcellularLocation>
        <location evidence="1">Cell envelope</location>
    </subcellularLocation>
</comment>
<evidence type="ECO:0000256" key="2">
    <source>
        <dbReference type="ARBA" id="ARBA00008814"/>
    </source>
</evidence>
<name>A0A6G9YLR7_9NOCA</name>
<dbReference type="Pfam" id="PF01497">
    <property type="entry name" value="Peripla_BP_2"/>
    <property type="match status" value="1"/>
</dbReference>
<feature type="chain" id="PRO_5026279151" evidence="5">
    <location>
        <begin position="31"/>
        <end position="324"/>
    </location>
</feature>
<evidence type="ECO:0000256" key="4">
    <source>
        <dbReference type="ARBA" id="ARBA00022729"/>
    </source>
</evidence>
<dbReference type="CDD" id="cd01146">
    <property type="entry name" value="FhuD"/>
    <property type="match status" value="1"/>
</dbReference>
<protein>
    <submittedName>
        <fullName evidence="7">ABC transporter substrate-binding protein</fullName>
    </submittedName>
</protein>
<dbReference type="AlphaFoldDB" id="A0A6G9YLR7"/>
<proteinExistence type="inferred from homology"/>
<dbReference type="Proteomes" id="UP000503540">
    <property type="component" value="Chromosome"/>
</dbReference>
<gene>
    <name evidence="7" type="ORF">F5544_31190</name>
</gene>
<keyword evidence="4 5" id="KW-0732">Signal</keyword>